<dbReference type="AlphaFoldDB" id="A0A7D9H0Q9"/>
<name>A0A7D9H0Q9_DEKBR</name>
<organism evidence="7 8">
    <name type="scientific">Dekkera bruxellensis</name>
    <name type="common">Brettanomyces custersii</name>
    <dbReference type="NCBI Taxonomy" id="5007"/>
    <lineage>
        <taxon>Eukaryota</taxon>
        <taxon>Fungi</taxon>
        <taxon>Dikarya</taxon>
        <taxon>Ascomycota</taxon>
        <taxon>Saccharomycotina</taxon>
        <taxon>Pichiomycetes</taxon>
        <taxon>Pichiales</taxon>
        <taxon>Pichiaceae</taxon>
        <taxon>Brettanomyces</taxon>
    </lineage>
</organism>
<reference evidence="6 9" key="2">
    <citation type="journal article" date="2020" name="Appl. Microbiol. Biotechnol.">
        <title>Targeted gene deletion in Brettanomyces bruxellensis with an expression-free CRISPR-Cas9 system.</title>
        <authorList>
            <person name="Varela C."/>
            <person name="Bartel C."/>
            <person name="Onetto C."/>
            <person name="Borneman A."/>
        </authorList>
    </citation>
    <scope>NUCLEOTIDE SEQUENCE [LARGE SCALE GENOMIC DNA]</scope>
    <source>
        <strain evidence="6 9">AWRI1613</strain>
    </source>
</reference>
<dbReference type="Proteomes" id="UP000478008">
    <property type="component" value="Unassembled WGS sequence"/>
</dbReference>
<dbReference type="Gene3D" id="2.60.300.12">
    <property type="entry name" value="HesB-like domain"/>
    <property type="match status" value="1"/>
</dbReference>
<proteinExistence type="inferred from homology"/>
<feature type="compositionally biased region" description="Basic residues" evidence="4">
    <location>
        <begin position="130"/>
        <end position="141"/>
    </location>
</feature>
<dbReference type="EMBL" id="CABFWN010000004">
    <property type="protein sequence ID" value="VUG18903.1"/>
    <property type="molecule type" value="Genomic_DNA"/>
</dbReference>
<dbReference type="InterPro" id="IPR035903">
    <property type="entry name" value="HesB-like_dom_sf"/>
</dbReference>
<dbReference type="Proteomes" id="UP000568158">
    <property type="component" value="Unassembled WGS sequence"/>
</dbReference>
<keyword evidence="8" id="KW-1185">Reference proteome</keyword>
<accession>A0A7D9H0Q9</accession>
<dbReference type="GO" id="GO:0051537">
    <property type="term" value="F:2 iron, 2 sulfur cluster binding"/>
    <property type="evidence" value="ECO:0007669"/>
    <property type="project" value="TreeGrafter"/>
</dbReference>
<evidence type="ECO:0000256" key="3">
    <source>
        <dbReference type="ARBA" id="ARBA00071673"/>
    </source>
</evidence>
<evidence type="ECO:0000313" key="8">
    <source>
        <dbReference type="Proteomes" id="UP000478008"/>
    </source>
</evidence>
<dbReference type="FunFam" id="2.60.300.12:FF:000001">
    <property type="entry name" value="Iron-binding protein IscA"/>
    <property type="match status" value="1"/>
</dbReference>
<evidence type="ECO:0000313" key="9">
    <source>
        <dbReference type="Proteomes" id="UP000568158"/>
    </source>
</evidence>
<dbReference type="EMBL" id="JABCYN010000034">
    <property type="protein sequence ID" value="KAF6008855.1"/>
    <property type="molecule type" value="Genomic_DNA"/>
</dbReference>
<evidence type="ECO:0000256" key="1">
    <source>
        <dbReference type="ARBA" id="ARBA00006718"/>
    </source>
</evidence>
<reference evidence="7 8" key="1">
    <citation type="submission" date="2019-07" db="EMBL/GenBank/DDBJ databases">
        <authorList>
            <person name="Friedrich A."/>
            <person name="Schacherer J."/>
        </authorList>
    </citation>
    <scope>NUCLEOTIDE SEQUENCE [LARGE SCALE GENOMIC DNA]</scope>
</reference>
<dbReference type="InterPro" id="IPR000361">
    <property type="entry name" value="ATAP_core_dom"/>
</dbReference>
<feature type="domain" description="Core" evidence="5">
    <location>
        <begin position="150"/>
        <end position="249"/>
    </location>
</feature>
<dbReference type="Pfam" id="PF01521">
    <property type="entry name" value="Fe-S_biosyn"/>
    <property type="match status" value="1"/>
</dbReference>
<dbReference type="InterPro" id="IPR016092">
    <property type="entry name" value="ATAP"/>
</dbReference>
<dbReference type="GO" id="GO:0016226">
    <property type="term" value="P:iron-sulfur cluster assembly"/>
    <property type="evidence" value="ECO:0007669"/>
    <property type="project" value="InterPro"/>
</dbReference>
<dbReference type="GO" id="GO:0005739">
    <property type="term" value="C:mitochondrion"/>
    <property type="evidence" value="ECO:0007669"/>
    <property type="project" value="TreeGrafter"/>
</dbReference>
<feature type="region of interest" description="Disordered" evidence="4">
    <location>
        <begin position="103"/>
        <end position="141"/>
    </location>
</feature>
<dbReference type="InterPro" id="IPR050322">
    <property type="entry name" value="Fe-S_cluster_asmbl/transfer"/>
</dbReference>
<evidence type="ECO:0000256" key="4">
    <source>
        <dbReference type="SAM" id="MobiDB-lite"/>
    </source>
</evidence>
<comment type="function">
    <text evidence="2">Involved in the assembly of mitochondrial and cytoplasmic iron-sulfur proteins. Probably involved in the binding of an intermediate of Fe/S cluster assembly.</text>
</comment>
<dbReference type="InterPro" id="IPR017870">
    <property type="entry name" value="FeS_cluster_insertion_CS"/>
</dbReference>
<gene>
    <name evidence="7" type="ORF">DEBR0S4_05336G</name>
    <name evidence="6" type="ORF">HII12_004084</name>
</gene>
<evidence type="ECO:0000313" key="7">
    <source>
        <dbReference type="EMBL" id="VUG18903.1"/>
    </source>
</evidence>
<dbReference type="PANTHER" id="PTHR10072">
    <property type="entry name" value="IRON-SULFUR CLUSTER ASSEMBLY PROTEIN"/>
    <property type="match status" value="1"/>
</dbReference>
<protein>
    <recommendedName>
        <fullName evidence="3">Iron-sulfur assembly protein 1</fullName>
    </recommendedName>
</protein>
<dbReference type="PROSITE" id="PS01152">
    <property type="entry name" value="HESB"/>
    <property type="match status" value="1"/>
</dbReference>
<evidence type="ECO:0000313" key="6">
    <source>
        <dbReference type="EMBL" id="KAF6008855.1"/>
    </source>
</evidence>
<dbReference type="PANTHER" id="PTHR10072:SF41">
    <property type="entry name" value="IRON-SULFUR CLUSTER ASSEMBLY 1 HOMOLOG, MITOCHONDRIAL"/>
    <property type="match status" value="1"/>
</dbReference>
<dbReference type="SUPFAM" id="SSF89360">
    <property type="entry name" value="HesB-like domain"/>
    <property type="match status" value="1"/>
</dbReference>
<comment type="similarity">
    <text evidence="1">Belongs to the HesB/IscA family.</text>
</comment>
<sequence>MTPFKLTVRKTLRPCLKHFNMSIPNIRYNYRSPLVLSGSVVLSTRLYSSQNIRHLFTQLQGSKQHDSSEFMNANMDEGLEENADAAPKKWSKHNMPDKEVLAKQADESKKQQEEQNQRIAEAAGKSTRDGRRRLKRHHRRRKLRPLKAVLTLTPNAILHLKRLMNLPEPKMIRVSVKNRGCSGLTYHLEYVSGPEKFDEEVNQDGVKILVDSKALFSVIGSQMDWVDNKLESKFVFKNPNSKGSCGCGESFMV</sequence>
<dbReference type="NCBIfam" id="TIGR00049">
    <property type="entry name" value="iron-sulfur cluster assembly accessory protein"/>
    <property type="match status" value="1"/>
</dbReference>
<evidence type="ECO:0000259" key="5">
    <source>
        <dbReference type="Pfam" id="PF01521"/>
    </source>
</evidence>
<feature type="compositionally biased region" description="Basic and acidic residues" evidence="4">
    <location>
        <begin position="103"/>
        <end position="116"/>
    </location>
</feature>
<evidence type="ECO:0000256" key="2">
    <source>
        <dbReference type="ARBA" id="ARBA00054873"/>
    </source>
</evidence>